<dbReference type="Pfam" id="PF01602">
    <property type="entry name" value="Adaptin_N"/>
    <property type="match status" value="1"/>
</dbReference>
<organism evidence="8 9">
    <name type="scientific">Oedothorax gibbosus</name>
    <dbReference type="NCBI Taxonomy" id="931172"/>
    <lineage>
        <taxon>Eukaryota</taxon>
        <taxon>Metazoa</taxon>
        <taxon>Ecdysozoa</taxon>
        <taxon>Arthropoda</taxon>
        <taxon>Chelicerata</taxon>
        <taxon>Arachnida</taxon>
        <taxon>Araneae</taxon>
        <taxon>Araneomorphae</taxon>
        <taxon>Entelegynae</taxon>
        <taxon>Araneoidea</taxon>
        <taxon>Linyphiidae</taxon>
        <taxon>Erigoninae</taxon>
        <taxon>Oedothorax</taxon>
    </lineage>
</organism>
<dbReference type="AlphaFoldDB" id="A0AAV6UWU1"/>
<dbReference type="SUPFAM" id="SSF55711">
    <property type="entry name" value="Subdomain of clathrin and coatomer appendage domain"/>
    <property type="match status" value="1"/>
</dbReference>
<protein>
    <recommendedName>
        <fullName evidence="10">AP-2 complex subunit alpha</fullName>
    </recommendedName>
</protein>
<evidence type="ECO:0000313" key="8">
    <source>
        <dbReference type="EMBL" id="KAG8188955.1"/>
    </source>
</evidence>
<dbReference type="PANTHER" id="PTHR22780">
    <property type="entry name" value="ADAPTIN, ALPHA/GAMMA/EPSILON"/>
    <property type="match status" value="1"/>
</dbReference>
<evidence type="ECO:0000256" key="4">
    <source>
        <dbReference type="ARBA" id="ARBA00029433"/>
    </source>
</evidence>
<evidence type="ECO:0000259" key="6">
    <source>
        <dbReference type="Pfam" id="PF02296"/>
    </source>
</evidence>
<dbReference type="Gene3D" id="2.60.40.1230">
    <property type="match status" value="1"/>
</dbReference>
<dbReference type="Proteomes" id="UP000827092">
    <property type="component" value="Unassembled WGS sequence"/>
</dbReference>
<dbReference type="InterPro" id="IPR012295">
    <property type="entry name" value="TBP_dom_sf"/>
</dbReference>
<accession>A0AAV6UWU1</accession>
<keyword evidence="1" id="KW-0813">Transport</keyword>
<dbReference type="InterPro" id="IPR008152">
    <property type="entry name" value="Clathrin_a/b/g-adaptin_app_Ig"/>
</dbReference>
<feature type="domain" description="Clathrin adaptor alpha-adaptin appendage C-terminal subdomain" evidence="6">
    <location>
        <begin position="680"/>
        <end position="785"/>
    </location>
</feature>
<dbReference type="GO" id="GO:0016192">
    <property type="term" value="P:vesicle-mediated transport"/>
    <property type="evidence" value="ECO:0007669"/>
    <property type="project" value="InterPro"/>
</dbReference>
<evidence type="ECO:0000259" key="5">
    <source>
        <dbReference type="Pfam" id="PF01602"/>
    </source>
</evidence>
<evidence type="ECO:0000256" key="1">
    <source>
        <dbReference type="ARBA" id="ARBA00022448"/>
    </source>
</evidence>
<dbReference type="InterPro" id="IPR003164">
    <property type="entry name" value="Clathrin_a-adaptin_app_sub_C"/>
</dbReference>
<comment type="caution">
    <text evidence="8">The sequence shown here is derived from an EMBL/GenBank/DDBJ whole genome shotgun (WGS) entry which is preliminary data.</text>
</comment>
<dbReference type="InterPro" id="IPR016024">
    <property type="entry name" value="ARM-type_fold"/>
</dbReference>
<evidence type="ECO:0008006" key="10">
    <source>
        <dbReference type="Google" id="ProtNLM"/>
    </source>
</evidence>
<dbReference type="GO" id="GO:0012505">
    <property type="term" value="C:endomembrane system"/>
    <property type="evidence" value="ECO:0007669"/>
    <property type="project" value="UniProtKB-SubCell"/>
</dbReference>
<dbReference type="Pfam" id="PF02296">
    <property type="entry name" value="Alpha_adaptin_C"/>
    <property type="match status" value="1"/>
</dbReference>
<dbReference type="InterPro" id="IPR009028">
    <property type="entry name" value="Coatomer/calthrin_app_sub_C"/>
</dbReference>
<evidence type="ECO:0000256" key="3">
    <source>
        <dbReference type="ARBA" id="ARBA00023136"/>
    </source>
</evidence>
<evidence type="ECO:0000313" key="9">
    <source>
        <dbReference type="Proteomes" id="UP000827092"/>
    </source>
</evidence>
<dbReference type="InterPro" id="IPR011989">
    <property type="entry name" value="ARM-like"/>
</dbReference>
<dbReference type="InterPro" id="IPR002553">
    <property type="entry name" value="Clathrin/coatomer_adapt-like_N"/>
</dbReference>
<feature type="domain" description="Clathrin adaptor alpha/beta/gamma-adaptin appendage Ig-like subdomain" evidence="7">
    <location>
        <begin position="570"/>
        <end position="651"/>
    </location>
</feature>
<dbReference type="SUPFAM" id="SSF49348">
    <property type="entry name" value="Clathrin adaptor appendage domain"/>
    <property type="match status" value="1"/>
</dbReference>
<proteinExistence type="predicted"/>
<keyword evidence="9" id="KW-1185">Reference proteome</keyword>
<dbReference type="SUPFAM" id="SSF48371">
    <property type="entry name" value="ARM repeat"/>
    <property type="match status" value="1"/>
</dbReference>
<reference evidence="8 9" key="1">
    <citation type="journal article" date="2022" name="Nat. Ecol. Evol.">
        <title>A masculinizing supergene underlies an exaggerated male reproductive morph in a spider.</title>
        <authorList>
            <person name="Hendrickx F."/>
            <person name="De Corte Z."/>
            <person name="Sonet G."/>
            <person name="Van Belleghem S.M."/>
            <person name="Kostlbacher S."/>
            <person name="Vangestel C."/>
        </authorList>
    </citation>
    <scope>NUCLEOTIDE SEQUENCE [LARGE SCALE GENOMIC DNA]</scope>
    <source>
        <strain evidence="8">W744_W776</strain>
    </source>
</reference>
<dbReference type="EMBL" id="JAFNEN010000226">
    <property type="protein sequence ID" value="KAG8188955.1"/>
    <property type="molecule type" value="Genomic_DNA"/>
</dbReference>
<dbReference type="Gene3D" id="1.25.10.10">
    <property type="entry name" value="Leucine-rich Repeat Variant"/>
    <property type="match status" value="2"/>
</dbReference>
<dbReference type="GO" id="GO:0030131">
    <property type="term" value="C:clathrin adaptor complex"/>
    <property type="evidence" value="ECO:0007669"/>
    <property type="project" value="InterPro"/>
</dbReference>
<comment type="subcellular location">
    <subcellularLocation>
        <location evidence="4">Endomembrane system</location>
        <topology evidence="4">Peripheral membrane protein</topology>
        <orientation evidence="4">Cytoplasmic side</orientation>
    </subcellularLocation>
</comment>
<name>A0AAV6UWU1_9ARAC</name>
<feature type="domain" description="Clathrin/coatomer adaptor adaptin-like N-terminal" evidence="5">
    <location>
        <begin position="56"/>
        <end position="443"/>
    </location>
</feature>
<keyword evidence="2" id="KW-0653">Protein transport</keyword>
<gene>
    <name evidence="8" type="ORF">JTE90_016622</name>
</gene>
<dbReference type="InterPro" id="IPR013041">
    <property type="entry name" value="Clathrin_app_Ig-like_sf"/>
</dbReference>
<dbReference type="Pfam" id="PF02883">
    <property type="entry name" value="Alpha_adaptinC2"/>
    <property type="match status" value="1"/>
</dbReference>
<sequence>MARRKDMNGLVNFISELRKCKGKEEELKRVNKELGKIRSHFRNDASLNGYQKKKYISVVTAAVSLIDALVANKKIDPVACMSPAISKLHKIVNSNSADYADYSYHYVSAPWLTIKLLKLLKQCPYPKEITLQTGLLECVTVIFNNLQEPPKTKKVAHRNCKNAIMFETINLIHYMCMQPELQIGSCNILEVSLKHNEANSRYLVLEAMNILSGTEICRVRLKEQIKTVIDLMQREFDVCIRRKLTCLLYTLCDETNVQQVLKELFYCMQIEDITLREDMVLRMSILAEKYLQDRTSYVDVVLKILKVAGEYVPEAVGYKLIQVITNEEAIQAYAAKRAFEALETSFYSEKLVKVVGYILGEFGNLIAGDSKFSPIVQLRLLHSKFYLSSNNTKATLLTTYMKFANLYSDSFIREEIKQIFKINIHNIDSEIQQRAVEYLKLCEIAHEKTLITVFDKMPHVKKEICVEKALQKVKVETSEENPIKNIGSENSKYCNKILSKQYSVERKTLNKNESRDNIQNELVNLSDVGYNTLQGASLQSSKDCTFSQKLNSVWLISTNEALNFLIWHEKGILYESNILSLYTDTAFINYRGRIRLVYTNKTSEALNNFRPHFPDESLDKIKLDVTPSSFVLKPYESIEQVINVECIREFDYYPYMFLNFNFLNFTECVSIFLPLTLNKFIKPFTMTSEEFFRRWNLCNQNVEKTFPAKNIMERGSVANKIEGIGLMLLPNIDPNKENFVAAGIFHSKSNQIEILLRLQSDYKTRSYKLTVRSIQLTVSSEVAKLVVLIL</sequence>
<dbReference type="Gene3D" id="3.30.310.10">
    <property type="entry name" value="TATA-Binding Protein"/>
    <property type="match status" value="1"/>
</dbReference>
<dbReference type="GO" id="GO:0006886">
    <property type="term" value="P:intracellular protein transport"/>
    <property type="evidence" value="ECO:0007669"/>
    <property type="project" value="InterPro"/>
</dbReference>
<evidence type="ECO:0000259" key="7">
    <source>
        <dbReference type="Pfam" id="PF02883"/>
    </source>
</evidence>
<evidence type="ECO:0000256" key="2">
    <source>
        <dbReference type="ARBA" id="ARBA00022927"/>
    </source>
</evidence>
<keyword evidence="3" id="KW-0472">Membrane</keyword>
<dbReference type="InterPro" id="IPR050840">
    <property type="entry name" value="Adaptor_Complx_Large_Subunit"/>
</dbReference>